<comment type="caution">
    <text evidence="1">The sequence shown here is derived from an EMBL/GenBank/DDBJ whole genome shotgun (WGS) entry which is preliminary data.</text>
</comment>
<reference evidence="1 2" key="1">
    <citation type="journal article" date="2023" name="Science">
        <title>Complex scaffold remodeling in plant triterpene biosynthesis.</title>
        <authorList>
            <person name="De La Pena R."/>
            <person name="Hodgson H."/>
            <person name="Liu J.C."/>
            <person name="Stephenson M.J."/>
            <person name="Martin A.C."/>
            <person name="Owen C."/>
            <person name="Harkess A."/>
            <person name="Leebens-Mack J."/>
            <person name="Jimenez L.E."/>
            <person name="Osbourn A."/>
            <person name="Sattely E.S."/>
        </authorList>
    </citation>
    <scope>NUCLEOTIDE SEQUENCE [LARGE SCALE GENOMIC DNA]</scope>
    <source>
        <strain evidence="2">cv. JPN11</strain>
        <tissue evidence="1">Leaf</tissue>
    </source>
</reference>
<dbReference type="Proteomes" id="UP001164539">
    <property type="component" value="Chromosome 8"/>
</dbReference>
<protein>
    <submittedName>
        <fullName evidence="1">2-oxoglutarate (2OG) and Fe(II)-dependent oxygenase superfamily protein</fullName>
    </submittedName>
</protein>
<proteinExistence type="predicted"/>
<evidence type="ECO:0000313" key="2">
    <source>
        <dbReference type="Proteomes" id="UP001164539"/>
    </source>
</evidence>
<sequence>MGDHVNVNGTKIKVCNLECVDLSNSDIDQSVALIKKACLDTGLFYVINHGISNELFDEAFAQNKRFFAIPENEKMKVVWNKNHRGYQPPVQKSYVEAYTTSAGKLEDDPTNLWPAAEVLPGWKEMIQKYQQETFNVGRRIAKLIALALGLDVDFFEHPKMLGKDNASICTILHYGDQENDSTEEKLGAAPHCDAGVITLLATDDALGLQICRDKEAKPQLWEYVLPMKRAFIVNVGDMLERLSNDTFRSIMHRVVYYQERYCIGVFLLPSYDCIIESLSTHNSEENPPKYSPIKFMDFLSLRYKDVAAGKLQEKIEVA</sequence>
<name>A0ACC1XSV9_MELAZ</name>
<accession>A0ACC1XSV9</accession>
<keyword evidence="2" id="KW-1185">Reference proteome</keyword>
<evidence type="ECO:0000313" key="1">
    <source>
        <dbReference type="EMBL" id="KAJ4713824.1"/>
    </source>
</evidence>
<dbReference type="EMBL" id="CM051401">
    <property type="protein sequence ID" value="KAJ4713824.1"/>
    <property type="molecule type" value="Genomic_DNA"/>
</dbReference>
<organism evidence="1 2">
    <name type="scientific">Melia azedarach</name>
    <name type="common">Chinaberry tree</name>
    <dbReference type="NCBI Taxonomy" id="155640"/>
    <lineage>
        <taxon>Eukaryota</taxon>
        <taxon>Viridiplantae</taxon>
        <taxon>Streptophyta</taxon>
        <taxon>Embryophyta</taxon>
        <taxon>Tracheophyta</taxon>
        <taxon>Spermatophyta</taxon>
        <taxon>Magnoliopsida</taxon>
        <taxon>eudicotyledons</taxon>
        <taxon>Gunneridae</taxon>
        <taxon>Pentapetalae</taxon>
        <taxon>rosids</taxon>
        <taxon>malvids</taxon>
        <taxon>Sapindales</taxon>
        <taxon>Meliaceae</taxon>
        <taxon>Melia</taxon>
    </lineage>
</organism>
<gene>
    <name evidence="1" type="ORF">OWV82_015867</name>
</gene>